<feature type="transmembrane region" description="Helical" evidence="9">
    <location>
        <begin position="233"/>
        <end position="257"/>
    </location>
</feature>
<keyword evidence="2" id="KW-0813">Transport</keyword>
<gene>
    <name evidence="11" type="ORF">FHS92_001374</name>
</gene>
<dbReference type="EMBL" id="JACIJP010000002">
    <property type="protein sequence ID" value="MBB6123645.1"/>
    <property type="molecule type" value="Genomic_DNA"/>
</dbReference>
<feature type="transmembrane region" description="Helical" evidence="9">
    <location>
        <begin position="301"/>
        <end position="320"/>
    </location>
</feature>
<feature type="transmembrane region" description="Helical" evidence="9">
    <location>
        <begin position="182"/>
        <end position="205"/>
    </location>
</feature>
<keyword evidence="3" id="KW-1003">Cell membrane</keyword>
<evidence type="ECO:0000313" key="11">
    <source>
        <dbReference type="EMBL" id="MBB6123645.1"/>
    </source>
</evidence>
<dbReference type="PANTHER" id="PTHR23513">
    <property type="entry name" value="INTEGRAL MEMBRANE EFFLUX PROTEIN-RELATED"/>
    <property type="match status" value="1"/>
</dbReference>
<feature type="transmembrane region" description="Helical" evidence="9">
    <location>
        <begin position="21"/>
        <end position="45"/>
    </location>
</feature>
<feature type="transmembrane region" description="Helical" evidence="9">
    <location>
        <begin position="384"/>
        <end position="410"/>
    </location>
</feature>
<keyword evidence="5 9" id="KW-1133">Transmembrane helix</keyword>
<dbReference type="GO" id="GO:0005886">
    <property type="term" value="C:plasma membrane"/>
    <property type="evidence" value="ECO:0007669"/>
    <property type="project" value="UniProtKB-SubCell"/>
</dbReference>
<dbReference type="Pfam" id="PF07690">
    <property type="entry name" value="MFS_1"/>
    <property type="match status" value="1"/>
</dbReference>
<feature type="transmembrane region" description="Helical" evidence="9">
    <location>
        <begin position="269"/>
        <end position="289"/>
    </location>
</feature>
<feature type="transmembrane region" description="Helical" evidence="9">
    <location>
        <begin position="326"/>
        <end position="347"/>
    </location>
</feature>
<dbReference type="InterPro" id="IPR036259">
    <property type="entry name" value="MFS_trans_sf"/>
</dbReference>
<comment type="subcellular location">
    <subcellularLocation>
        <location evidence="1">Cell membrane</location>
        <topology evidence="1">Multi-pass membrane protein</topology>
    </subcellularLocation>
</comment>
<dbReference type="RefSeq" id="WP_184078983.1">
    <property type="nucleotide sequence ID" value="NZ_JACIJP010000002.1"/>
</dbReference>
<evidence type="ECO:0000256" key="6">
    <source>
        <dbReference type="ARBA" id="ARBA00023136"/>
    </source>
</evidence>
<dbReference type="PANTHER" id="PTHR23513:SF9">
    <property type="entry name" value="ENTEROBACTIN EXPORTER ENTS"/>
    <property type="match status" value="1"/>
</dbReference>
<name>A0A841J500_9SPHN</name>
<evidence type="ECO:0000256" key="8">
    <source>
        <dbReference type="ARBA" id="ARBA00040914"/>
    </source>
</evidence>
<keyword evidence="4 9" id="KW-0812">Transmembrane</keyword>
<evidence type="ECO:0000259" key="10">
    <source>
        <dbReference type="PROSITE" id="PS50850"/>
    </source>
</evidence>
<comment type="caution">
    <text evidence="11">The sequence shown here is derived from an EMBL/GenBank/DDBJ whole genome shotgun (WGS) entry which is preliminary data.</text>
</comment>
<organism evidence="11 12">
    <name type="scientific">Sphingobium subterraneum</name>
    <dbReference type="NCBI Taxonomy" id="627688"/>
    <lineage>
        <taxon>Bacteria</taxon>
        <taxon>Pseudomonadati</taxon>
        <taxon>Pseudomonadota</taxon>
        <taxon>Alphaproteobacteria</taxon>
        <taxon>Sphingomonadales</taxon>
        <taxon>Sphingomonadaceae</taxon>
        <taxon>Sphingobium</taxon>
    </lineage>
</organism>
<evidence type="ECO:0000256" key="1">
    <source>
        <dbReference type="ARBA" id="ARBA00004651"/>
    </source>
</evidence>
<sequence length="438" mass="46031">MTASSLAAAPAHPLSFRDFRLFLLTRLATVLAQNAMIIVIGWQAYNIARQTMDTHAAAAQLGLIGLVQFVPIFLLTPLTGYVADRFDRRMVAALALLAQAVCVVLLAMLTYRNALSLPVLFSMAASVAVARSFTGPSLGSLSPNLVPPATLPRAIAFSSIMWQVGTIAGPAVGGYLYGYRPWAAYAVAAAMFFVAFVAIAAVRPLPRKAPSDRSRSPIRQIIDGLAYVRSNRLVLAAITLDLVAVMLAGVTAVLPIYVRDIFHSGASSLGHLAAAPGLGAAVVAVLFSFRPPRTNVGNKMLGAVVVFGLSIILFGLTAFMPSGIGYPVALLALMLSGVSDMVSVFIRQSLIQLSTPDEMRGRVSSVSLLTIAASNELGEAESGFLAALIGPTTAVLLGGAGAIVVTVLWARIFPELGLARSFDPHDIAQRDSDKEATT</sequence>
<comment type="similarity">
    <text evidence="7">Belongs to the major facilitator superfamily. Drug:H(+) antiporter-3 (DHA3) (TC 2.A.1.21) family.</text>
</comment>
<keyword evidence="6 9" id="KW-0472">Membrane</keyword>
<evidence type="ECO:0000256" key="9">
    <source>
        <dbReference type="SAM" id="Phobius"/>
    </source>
</evidence>
<dbReference type="CDD" id="cd06173">
    <property type="entry name" value="MFS_MefA_like"/>
    <property type="match status" value="1"/>
</dbReference>
<accession>A0A841J500</accession>
<proteinExistence type="inferred from homology"/>
<feature type="transmembrane region" description="Helical" evidence="9">
    <location>
        <begin position="90"/>
        <end position="109"/>
    </location>
</feature>
<feature type="domain" description="Major facilitator superfamily (MFS) profile" evidence="10">
    <location>
        <begin position="21"/>
        <end position="417"/>
    </location>
</feature>
<dbReference type="InterPro" id="IPR011701">
    <property type="entry name" value="MFS"/>
</dbReference>
<evidence type="ECO:0000313" key="12">
    <source>
        <dbReference type="Proteomes" id="UP000552700"/>
    </source>
</evidence>
<dbReference type="AlphaFoldDB" id="A0A841J500"/>
<protein>
    <recommendedName>
        <fullName evidence="8">Multidrug efflux pump Tap</fullName>
    </recommendedName>
</protein>
<keyword evidence="12" id="KW-1185">Reference proteome</keyword>
<feature type="transmembrane region" description="Helical" evidence="9">
    <location>
        <begin position="57"/>
        <end position="78"/>
    </location>
</feature>
<dbReference type="PROSITE" id="PS50850">
    <property type="entry name" value="MFS"/>
    <property type="match status" value="1"/>
</dbReference>
<evidence type="ECO:0000256" key="5">
    <source>
        <dbReference type="ARBA" id="ARBA00022989"/>
    </source>
</evidence>
<dbReference type="Proteomes" id="UP000552700">
    <property type="component" value="Unassembled WGS sequence"/>
</dbReference>
<dbReference type="Gene3D" id="1.20.1250.20">
    <property type="entry name" value="MFS general substrate transporter like domains"/>
    <property type="match status" value="1"/>
</dbReference>
<evidence type="ECO:0000256" key="2">
    <source>
        <dbReference type="ARBA" id="ARBA00022448"/>
    </source>
</evidence>
<dbReference type="InterPro" id="IPR020846">
    <property type="entry name" value="MFS_dom"/>
</dbReference>
<evidence type="ECO:0000256" key="3">
    <source>
        <dbReference type="ARBA" id="ARBA00022475"/>
    </source>
</evidence>
<evidence type="ECO:0000256" key="7">
    <source>
        <dbReference type="ARBA" id="ARBA00038075"/>
    </source>
</evidence>
<dbReference type="SUPFAM" id="SSF103473">
    <property type="entry name" value="MFS general substrate transporter"/>
    <property type="match status" value="1"/>
</dbReference>
<dbReference type="GO" id="GO:0022857">
    <property type="term" value="F:transmembrane transporter activity"/>
    <property type="evidence" value="ECO:0007669"/>
    <property type="project" value="InterPro"/>
</dbReference>
<reference evidence="11 12" key="1">
    <citation type="submission" date="2020-08" db="EMBL/GenBank/DDBJ databases">
        <title>Genomic Encyclopedia of Type Strains, Phase IV (KMG-IV): sequencing the most valuable type-strain genomes for metagenomic binning, comparative biology and taxonomic classification.</title>
        <authorList>
            <person name="Goeker M."/>
        </authorList>
    </citation>
    <scope>NUCLEOTIDE SEQUENCE [LARGE SCALE GENOMIC DNA]</scope>
    <source>
        <strain evidence="11 12">DSM 102255</strain>
    </source>
</reference>
<evidence type="ECO:0000256" key="4">
    <source>
        <dbReference type="ARBA" id="ARBA00022692"/>
    </source>
</evidence>